<sequence>MADEGTSRKILVAAVVKLEAVVVVAGQQFAAALAVDLTVNQGQIQDFRSGECPQLKLPHRLQFFLQEQNEKCFPTNPANVNHESDITIWSRSGIFEASDYKNLQGSNRITKPTRTGSTKLDSGLTSPKTKQSSPFAKQTSPIPKPRILSDRSPKTVDAKSAIKRNSNTSKPPQANSTNLELHENLNALEKELKKAKEQLALAEQEKSKAFEELNDVKKFAYETNEKLQVATDAQKRAEASLEKELCDKLENARKEGAQEMEEKLREEIISLKSQHSLGMSKLHSISQELEGIKLELNGALSAKEIALKQADEEREIAETYRERVELLSKEANWSKALHNRKLDSMNKEASEMIKKLEGEVSTLKLELEQSKAEKDKLAKMEQLVDELQVEVINARKVESDASELVDDWQKRIEKLKVDLDEAHQSEKSASDSLAAMMVHLEESKSLLEDAESEISTLQGKIRSLEIEVEKQREDLEESDRQVDAARQDAVNIGKTVDLLKLEIQNLEEEKRQAVNRERSHITKAESLMEEHNKLMDELRISRDQEEKNQKAMEGLAVTLQSVSKDAREKDERLLRTQAELEESQAEIEQLNIALRNTEDRYEVMLDEARYEIVCLKNIIERVETEASNLKSEWDKKELVFVNTIRKLEEVASMKVEMTKMVELEKVEKKETKQANADSSCEAEEELKHGSFRLKEIFSNREDEFQEHHKEDYKAKEESTNINKNHEEDHEETIDSDLSSESEHEDYSIDEDLESDVDISMDDGITSPDKQPLNQRKKSALLHKFGSLLKKGNH</sequence>
<evidence type="ECO:0000256" key="1">
    <source>
        <dbReference type="ARBA" id="ARBA00023054"/>
    </source>
</evidence>
<feature type="region of interest" description="Disordered" evidence="3">
    <location>
        <begin position="703"/>
        <end position="793"/>
    </location>
</feature>
<keyword evidence="1 2" id="KW-0175">Coiled coil</keyword>
<accession>A0A8J5C8P8</accession>
<organism evidence="4 5">
    <name type="scientific">Zingiber officinale</name>
    <name type="common">Ginger</name>
    <name type="synonym">Amomum zingiber</name>
    <dbReference type="NCBI Taxonomy" id="94328"/>
    <lineage>
        <taxon>Eukaryota</taxon>
        <taxon>Viridiplantae</taxon>
        <taxon>Streptophyta</taxon>
        <taxon>Embryophyta</taxon>
        <taxon>Tracheophyta</taxon>
        <taxon>Spermatophyta</taxon>
        <taxon>Magnoliopsida</taxon>
        <taxon>Liliopsida</taxon>
        <taxon>Zingiberales</taxon>
        <taxon>Zingiberaceae</taxon>
        <taxon>Zingiber</taxon>
    </lineage>
</organism>
<evidence type="ECO:0000313" key="4">
    <source>
        <dbReference type="EMBL" id="KAG6469782.1"/>
    </source>
</evidence>
<gene>
    <name evidence="4" type="ORF">ZIOFF_070713</name>
</gene>
<dbReference type="Proteomes" id="UP000734854">
    <property type="component" value="Unassembled WGS sequence"/>
</dbReference>
<evidence type="ECO:0000256" key="2">
    <source>
        <dbReference type="SAM" id="Coils"/>
    </source>
</evidence>
<reference evidence="4 5" key="1">
    <citation type="submission" date="2020-08" db="EMBL/GenBank/DDBJ databases">
        <title>Plant Genome Project.</title>
        <authorList>
            <person name="Zhang R.-G."/>
        </authorList>
    </citation>
    <scope>NUCLEOTIDE SEQUENCE [LARGE SCALE GENOMIC DNA]</scope>
    <source>
        <tissue evidence="4">Rhizome</tissue>
    </source>
</reference>
<feature type="coiled-coil region" evidence="2">
    <location>
        <begin position="246"/>
        <end position="274"/>
    </location>
</feature>
<proteinExistence type="predicted"/>
<protein>
    <submittedName>
        <fullName evidence="4">Uncharacterized protein</fullName>
    </submittedName>
</protein>
<dbReference type="PANTHER" id="PTHR23160:SF20">
    <property type="entry name" value="OS02G0439200 PROTEIN"/>
    <property type="match status" value="1"/>
</dbReference>
<feature type="compositionally biased region" description="Basic and acidic residues" evidence="3">
    <location>
        <begin position="147"/>
        <end position="157"/>
    </location>
</feature>
<evidence type="ECO:0000313" key="5">
    <source>
        <dbReference type="Proteomes" id="UP000734854"/>
    </source>
</evidence>
<dbReference type="AlphaFoldDB" id="A0A8J5C8P8"/>
<feature type="coiled-coil region" evidence="2">
    <location>
        <begin position="310"/>
        <end position="632"/>
    </location>
</feature>
<feature type="compositionally biased region" description="Acidic residues" evidence="3">
    <location>
        <begin position="747"/>
        <end position="760"/>
    </location>
</feature>
<feature type="compositionally biased region" description="Polar residues" evidence="3">
    <location>
        <begin position="163"/>
        <end position="177"/>
    </location>
</feature>
<name>A0A8J5C8P8_ZINOF</name>
<feature type="region of interest" description="Disordered" evidence="3">
    <location>
        <begin position="105"/>
        <end position="180"/>
    </location>
</feature>
<dbReference type="EMBL" id="JACMSC010000021">
    <property type="protein sequence ID" value="KAG6469782.1"/>
    <property type="molecule type" value="Genomic_DNA"/>
</dbReference>
<feature type="compositionally biased region" description="Polar residues" evidence="3">
    <location>
        <begin position="105"/>
        <end position="141"/>
    </location>
</feature>
<comment type="caution">
    <text evidence="4">The sequence shown here is derived from an EMBL/GenBank/DDBJ whole genome shotgun (WGS) entry which is preliminary data.</text>
</comment>
<feature type="compositionally biased region" description="Basic and acidic residues" evidence="3">
    <location>
        <begin position="703"/>
        <end position="727"/>
    </location>
</feature>
<feature type="compositionally biased region" description="Acidic residues" evidence="3">
    <location>
        <begin position="728"/>
        <end position="739"/>
    </location>
</feature>
<dbReference type="GO" id="GO:0007131">
    <property type="term" value="P:reciprocal meiotic recombination"/>
    <property type="evidence" value="ECO:0007669"/>
    <property type="project" value="TreeGrafter"/>
</dbReference>
<dbReference type="PANTHER" id="PTHR23160">
    <property type="entry name" value="SYNAPTONEMAL COMPLEX PROTEIN-RELATED"/>
    <property type="match status" value="1"/>
</dbReference>
<evidence type="ECO:0000256" key="3">
    <source>
        <dbReference type="SAM" id="MobiDB-lite"/>
    </source>
</evidence>
<keyword evidence="5" id="KW-1185">Reference proteome</keyword>